<dbReference type="InterPro" id="IPR002104">
    <property type="entry name" value="Integrase_catalytic"/>
</dbReference>
<gene>
    <name evidence="4" type="ORF">FBZ89_1441</name>
</gene>
<evidence type="ECO:0000259" key="3">
    <source>
        <dbReference type="PROSITE" id="PS51898"/>
    </source>
</evidence>
<dbReference type="Gene3D" id="1.10.443.10">
    <property type="entry name" value="Intergrase catalytic core"/>
    <property type="match status" value="1"/>
</dbReference>
<reference evidence="4 5" key="1">
    <citation type="submission" date="2019-06" db="EMBL/GenBank/DDBJ databases">
        <title>Genomic Encyclopedia of Type Strains, Phase IV (KMG-V): Genome sequencing to study the core and pangenomes of soil and plant-associated prokaryotes.</title>
        <authorList>
            <person name="Whitman W."/>
        </authorList>
    </citation>
    <scope>NUCLEOTIDE SEQUENCE [LARGE SCALE GENOMIC DNA]</scope>
    <source>
        <strain evidence="4 5">BR 11880</strain>
    </source>
</reference>
<feature type="non-terminal residue" evidence="4">
    <location>
        <position position="1"/>
    </location>
</feature>
<dbReference type="Proteomes" id="UP000319859">
    <property type="component" value="Unassembled WGS sequence"/>
</dbReference>
<dbReference type="RefSeq" id="WP_145754682.1">
    <property type="nucleotide sequence ID" value="NZ_VITN01000044.1"/>
</dbReference>
<keyword evidence="2" id="KW-0233">DNA recombination</keyword>
<dbReference type="InterPro" id="IPR011010">
    <property type="entry name" value="DNA_brk_join_enz"/>
</dbReference>
<evidence type="ECO:0000313" key="5">
    <source>
        <dbReference type="Proteomes" id="UP000319859"/>
    </source>
</evidence>
<sequence>LPRHILTVAEVEAVLAVPDLGTGLGLRDRAILEVLYSTGMRRMELIGLKLFDLDLERGTVMIRQGKGKKDRMIPIGARALAWVGKYRDDVRPGLASGADEGTLFLTTLGEAFAPNRLTQLVRTHVDAADLGKHGSCHLFRHTMATLMLENGADIRFIQAMLGHADLSTTQIYTQVSVRLLKEIHTATHPGRPIAAGGRQGRADAAEALHLVLDQEAEDERD</sequence>
<dbReference type="InterPro" id="IPR013762">
    <property type="entry name" value="Integrase-like_cat_sf"/>
</dbReference>
<dbReference type="SUPFAM" id="SSF56349">
    <property type="entry name" value="DNA breaking-rejoining enzymes"/>
    <property type="match status" value="1"/>
</dbReference>
<evidence type="ECO:0000256" key="2">
    <source>
        <dbReference type="ARBA" id="ARBA00023172"/>
    </source>
</evidence>
<dbReference type="GO" id="GO:0015074">
    <property type="term" value="P:DNA integration"/>
    <property type="evidence" value="ECO:0007669"/>
    <property type="project" value="UniProtKB-KW"/>
</dbReference>
<name>A0A560EIJ6_9PROT</name>
<dbReference type="AlphaFoldDB" id="A0A560EIJ6"/>
<feature type="domain" description="Tyr recombinase" evidence="3">
    <location>
        <begin position="1"/>
        <end position="185"/>
    </location>
</feature>
<comment type="caution">
    <text evidence="4">The sequence shown here is derived from an EMBL/GenBank/DDBJ whole genome shotgun (WGS) entry which is preliminary data.</text>
</comment>
<proteinExistence type="predicted"/>
<dbReference type="OrthoDB" id="9801717at2"/>
<keyword evidence="1" id="KW-0229">DNA integration</keyword>
<dbReference type="PROSITE" id="PS51898">
    <property type="entry name" value="TYR_RECOMBINASE"/>
    <property type="match status" value="1"/>
</dbReference>
<dbReference type="GO" id="GO:0003677">
    <property type="term" value="F:DNA binding"/>
    <property type="evidence" value="ECO:0007669"/>
    <property type="project" value="InterPro"/>
</dbReference>
<dbReference type="InterPro" id="IPR050090">
    <property type="entry name" value="Tyrosine_recombinase_XerCD"/>
</dbReference>
<protein>
    <submittedName>
        <fullName evidence="4">Phage integrase family protein</fullName>
    </submittedName>
</protein>
<dbReference type="PANTHER" id="PTHR30349:SF90">
    <property type="entry name" value="TYROSINE RECOMBINASE XERD"/>
    <property type="match status" value="1"/>
</dbReference>
<evidence type="ECO:0000313" key="4">
    <source>
        <dbReference type="EMBL" id="TWB09203.1"/>
    </source>
</evidence>
<accession>A0A560EIJ6</accession>
<organism evidence="4 5">
    <name type="scientific">Nitrospirillum amazonense</name>
    <dbReference type="NCBI Taxonomy" id="28077"/>
    <lineage>
        <taxon>Bacteria</taxon>
        <taxon>Pseudomonadati</taxon>
        <taxon>Pseudomonadota</taxon>
        <taxon>Alphaproteobacteria</taxon>
        <taxon>Rhodospirillales</taxon>
        <taxon>Azospirillaceae</taxon>
        <taxon>Nitrospirillum</taxon>
    </lineage>
</organism>
<dbReference type="PANTHER" id="PTHR30349">
    <property type="entry name" value="PHAGE INTEGRASE-RELATED"/>
    <property type="match status" value="1"/>
</dbReference>
<dbReference type="Pfam" id="PF00589">
    <property type="entry name" value="Phage_integrase"/>
    <property type="match status" value="1"/>
</dbReference>
<dbReference type="GO" id="GO:0006310">
    <property type="term" value="P:DNA recombination"/>
    <property type="evidence" value="ECO:0007669"/>
    <property type="project" value="UniProtKB-KW"/>
</dbReference>
<evidence type="ECO:0000256" key="1">
    <source>
        <dbReference type="ARBA" id="ARBA00022908"/>
    </source>
</evidence>
<dbReference type="EMBL" id="VITN01000044">
    <property type="protein sequence ID" value="TWB09203.1"/>
    <property type="molecule type" value="Genomic_DNA"/>
</dbReference>